<dbReference type="Gene3D" id="3.40.50.11500">
    <property type="match status" value="1"/>
</dbReference>
<keyword evidence="3" id="KW-1185">Reference proteome</keyword>
<name>A0ABQ7A812_BRACR</name>
<dbReference type="InterPro" id="IPR051696">
    <property type="entry name" value="DENN_Domain_GEFs"/>
</dbReference>
<dbReference type="Pfam" id="PF02141">
    <property type="entry name" value="DENN"/>
    <property type="match status" value="1"/>
</dbReference>
<accession>A0ABQ7A812</accession>
<dbReference type="PANTHER" id="PTHR12296">
    <property type="entry name" value="DENN DOMAIN-CONTAINING PROTEIN 4"/>
    <property type="match status" value="1"/>
</dbReference>
<comment type="caution">
    <text evidence="2">The sequence shown here is derived from an EMBL/GenBank/DDBJ whole genome shotgun (WGS) entry which is preliminary data.</text>
</comment>
<organism evidence="2 3">
    <name type="scientific">Brassica cretica</name>
    <name type="common">Mustard</name>
    <dbReference type="NCBI Taxonomy" id="69181"/>
    <lineage>
        <taxon>Eukaryota</taxon>
        <taxon>Viridiplantae</taxon>
        <taxon>Streptophyta</taxon>
        <taxon>Embryophyta</taxon>
        <taxon>Tracheophyta</taxon>
        <taxon>Spermatophyta</taxon>
        <taxon>Magnoliopsida</taxon>
        <taxon>eudicotyledons</taxon>
        <taxon>Gunneridae</taxon>
        <taxon>Pentapetalae</taxon>
        <taxon>rosids</taxon>
        <taxon>malvids</taxon>
        <taxon>Brassicales</taxon>
        <taxon>Brassicaceae</taxon>
        <taxon>Brassiceae</taxon>
        <taxon>Brassica</taxon>
    </lineage>
</organism>
<gene>
    <name evidence="2" type="ORF">DY000_02057875</name>
</gene>
<dbReference type="PROSITE" id="PS50211">
    <property type="entry name" value="DENN"/>
    <property type="match status" value="1"/>
</dbReference>
<evidence type="ECO:0000313" key="2">
    <source>
        <dbReference type="EMBL" id="KAF3493817.1"/>
    </source>
</evidence>
<reference evidence="2 3" key="1">
    <citation type="journal article" date="2020" name="BMC Genomics">
        <title>Intraspecific diversification of the crop wild relative Brassica cretica Lam. using demographic model selection.</title>
        <authorList>
            <person name="Kioukis A."/>
            <person name="Michalopoulou V.A."/>
            <person name="Briers L."/>
            <person name="Pirintsos S."/>
            <person name="Studholme D.J."/>
            <person name="Pavlidis P."/>
            <person name="Sarris P.F."/>
        </authorList>
    </citation>
    <scope>NUCLEOTIDE SEQUENCE [LARGE SCALE GENOMIC DNA]</scope>
    <source>
        <strain evidence="3">cv. PFS-1207/04</strain>
    </source>
</reference>
<proteinExistence type="predicted"/>
<evidence type="ECO:0000313" key="3">
    <source>
        <dbReference type="Proteomes" id="UP000266723"/>
    </source>
</evidence>
<dbReference type="InterPro" id="IPR001194">
    <property type="entry name" value="cDENN_dom"/>
</dbReference>
<protein>
    <recommendedName>
        <fullName evidence="1">UDENN domain-containing protein</fullName>
    </recommendedName>
</protein>
<dbReference type="EMBL" id="QGKV02002055">
    <property type="protein sequence ID" value="KAF3493817.1"/>
    <property type="molecule type" value="Genomic_DNA"/>
</dbReference>
<dbReference type="InterPro" id="IPR037516">
    <property type="entry name" value="Tripartite_DENN"/>
</dbReference>
<feature type="domain" description="UDENN" evidence="1">
    <location>
        <begin position="1"/>
        <end position="147"/>
    </location>
</feature>
<dbReference type="InterPro" id="IPR043153">
    <property type="entry name" value="DENN_C"/>
</dbReference>
<dbReference type="Proteomes" id="UP000266723">
    <property type="component" value="Unassembled WGS sequence"/>
</dbReference>
<sequence>MVSNVPLPTPGKDRVLFAVENCLLSVEAPPEDSLPQADISLQPLVQCLDVDNLIKLFTSVLVEKRILLRSNKYSLLTLVSEAICHLIYLFRWQQVYIPLLFFSGVDYIDAPTHYMMGLHSDVDTCNLAMDGMSLILSHTYPLQNSAI</sequence>
<dbReference type="PANTHER" id="PTHR12296:SF21">
    <property type="entry name" value="DENN DOMAIN-CONTAINING PROTEIN 3"/>
    <property type="match status" value="1"/>
</dbReference>
<dbReference type="SMART" id="SM00799">
    <property type="entry name" value="DENN"/>
    <property type="match status" value="1"/>
</dbReference>
<evidence type="ECO:0000259" key="1">
    <source>
        <dbReference type="PROSITE" id="PS50211"/>
    </source>
</evidence>